<dbReference type="Gene3D" id="3.40.50.300">
    <property type="entry name" value="P-loop containing nucleotide triphosphate hydrolases"/>
    <property type="match status" value="2"/>
</dbReference>
<dbReference type="AlphaFoldDB" id="A0A8J3YSL6"/>
<dbReference type="EMBL" id="BOPF01000024">
    <property type="protein sequence ID" value="GIJ49071.1"/>
    <property type="molecule type" value="Genomic_DNA"/>
</dbReference>
<dbReference type="PROSITE" id="PS00211">
    <property type="entry name" value="ABC_TRANSPORTER_1"/>
    <property type="match status" value="1"/>
</dbReference>
<evidence type="ECO:0000256" key="3">
    <source>
        <dbReference type="ARBA" id="ARBA00022741"/>
    </source>
</evidence>
<dbReference type="PANTHER" id="PTHR43820">
    <property type="entry name" value="HIGH-AFFINITY BRANCHED-CHAIN AMINO ACID TRANSPORT ATP-BINDING PROTEIN LIVF"/>
    <property type="match status" value="1"/>
</dbReference>
<proteinExistence type="inferred from homology"/>
<keyword evidence="3" id="KW-0547">Nucleotide-binding</keyword>
<dbReference type="InterPro" id="IPR027417">
    <property type="entry name" value="P-loop_NTPase"/>
</dbReference>
<keyword evidence="8" id="KW-1185">Reference proteome</keyword>
<dbReference type="GO" id="GO:0015658">
    <property type="term" value="F:branched-chain amino acid transmembrane transporter activity"/>
    <property type="evidence" value="ECO:0007669"/>
    <property type="project" value="TreeGrafter"/>
</dbReference>
<dbReference type="Proteomes" id="UP000619260">
    <property type="component" value="Unassembled WGS sequence"/>
</dbReference>
<dbReference type="InterPro" id="IPR003593">
    <property type="entry name" value="AAA+_ATPase"/>
</dbReference>
<dbReference type="CDD" id="cd03224">
    <property type="entry name" value="ABC_TM1139_LivF_branched"/>
    <property type="match status" value="1"/>
</dbReference>
<dbReference type="GO" id="GO:0005524">
    <property type="term" value="F:ATP binding"/>
    <property type="evidence" value="ECO:0007669"/>
    <property type="project" value="UniProtKB-KW"/>
</dbReference>
<feature type="domain" description="ABC transporter" evidence="6">
    <location>
        <begin position="4"/>
        <end position="239"/>
    </location>
</feature>
<evidence type="ECO:0000256" key="5">
    <source>
        <dbReference type="ARBA" id="ARBA00022970"/>
    </source>
</evidence>
<evidence type="ECO:0000313" key="8">
    <source>
        <dbReference type="Proteomes" id="UP000619260"/>
    </source>
</evidence>
<keyword evidence="2" id="KW-0813">Transport</keyword>
<evidence type="ECO:0000256" key="1">
    <source>
        <dbReference type="ARBA" id="ARBA00005417"/>
    </source>
</evidence>
<dbReference type="CDD" id="cd03219">
    <property type="entry name" value="ABC_Mj1267_LivG_branched"/>
    <property type="match status" value="1"/>
</dbReference>
<dbReference type="GO" id="GO:0016887">
    <property type="term" value="F:ATP hydrolysis activity"/>
    <property type="evidence" value="ECO:0007669"/>
    <property type="project" value="InterPro"/>
</dbReference>
<comment type="similarity">
    <text evidence="1">Belongs to the ABC transporter superfamily.</text>
</comment>
<evidence type="ECO:0000313" key="7">
    <source>
        <dbReference type="EMBL" id="GIJ49071.1"/>
    </source>
</evidence>
<dbReference type="GO" id="GO:0015807">
    <property type="term" value="P:L-amino acid transport"/>
    <property type="evidence" value="ECO:0007669"/>
    <property type="project" value="TreeGrafter"/>
</dbReference>
<keyword evidence="5" id="KW-0029">Amino-acid transport</keyword>
<evidence type="ECO:0000256" key="4">
    <source>
        <dbReference type="ARBA" id="ARBA00022840"/>
    </source>
</evidence>
<dbReference type="PANTHER" id="PTHR43820:SF4">
    <property type="entry name" value="HIGH-AFFINITY BRANCHED-CHAIN AMINO ACID TRANSPORT ATP-BINDING PROTEIN LIVF"/>
    <property type="match status" value="1"/>
</dbReference>
<protein>
    <recommendedName>
        <fullName evidence="6">ABC transporter domain-containing protein</fullName>
    </recommendedName>
</protein>
<name>A0A8J3YSL6_9ACTN</name>
<organism evidence="7 8">
    <name type="scientific">Virgisporangium aliadipatigenens</name>
    <dbReference type="NCBI Taxonomy" id="741659"/>
    <lineage>
        <taxon>Bacteria</taxon>
        <taxon>Bacillati</taxon>
        <taxon>Actinomycetota</taxon>
        <taxon>Actinomycetes</taxon>
        <taxon>Micromonosporales</taxon>
        <taxon>Micromonosporaceae</taxon>
        <taxon>Virgisporangium</taxon>
    </lineage>
</organism>
<dbReference type="InterPro" id="IPR017871">
    <property type="entry name" value="ABC_transporter-like_CS"/>
</dbReference>
<dbReference type="SMART" id="SM00382">
    <property type="entry name" value="AAA"/>
    <property type="match status" value="2"/>
</dbReference>
<evidence type="ECO:0000256" key="2">
    <source>
        <dbReference type="ARBA" id="ARBA00022448"/>
    </source>
</evidence>
<gene>
    <name evidence="7" type="ORF">Val02_59570</name>
</gene>
<comment type="caution">
    <text evidence="7">The sequence shown here is derived from an EMBL/GenBank/DDBJ whole genome shotgun (WGS) entry which is preliminary data.</text>
</comment>
<dbReference type="SUPFAM" id="SSF52540">
    <property type="entry name" value="P-loop containing nucleoside triphosphate hydrolases"/>
    <property type="match status" value="2"/>
</dbReference>
<dbReference type="InterPro" id="IPR003439">
    <property type="entry name" value="ABC_transporter-like_ATP-bd"/>
</dbReference>
<accession>A0A8J3YSL6</accession>
<dbReference type="InterPro" id="IPR052156">
    <property type="entry name" value="BCAA_Transport_ATP-bd_LivF"/>
</dbReference>
<reference evidence="7" key="1">
    <citation type="submission" date="2021-01" db="EMBL/GenBank/DDBJ databases">
        <title>Whole genome shotgun sequence of Virgisporangium aliadipatigenens NBRC 105644.</title>
        <authorList>
            <person name="Komaki H."/>
            <person name="Tamura T."/>
        </authorList>
    </citation>
    <scope>NUCLEOTIDE SEQUENCE</scope>
    <source>
        <strain evidence="7">NBRC 105644</strain>
    </source>
</reference>
<keyword evidence="4" id="KW-0067">ATP-binding</keyword>
<sequence length="486" mass="51330">MTLLQVDNLGRRYGGLHALQGVTLAVPVGARHGIIGPNGAGKSTLLNLIAGTVRPSTGTIVFDGKDLARLGPAARARRGIGRTWQHPAVFRRLTVTANVTLAVTRHALRAPARRPAVAARVQEVLERTGLTEHAAVPAGQLPYGLQRLLEFAVMLAAGPRLLLLDEPSAGLDPEETARLRAAVGALPEDVTTLLIDHNLDLVWSVCDTVTVLAQGRHLITGAPDAVRADESVRAAYLNVPAVPSAAARPVRTGRPLLRVTGLRAGYHGADVLSELELEIAEGDLVAVLGRNGAGKTTLLNALTGLVPTKPPTRIELDGTVLPPGRPHRVARAGVAIVPQGRRLFALTVAEHLEIAEATARRGDVYWTRAKVLELLPALAGRLSHHATRLSGGEQQMLALARALLTNPRLLILDEPSEGLAPAVVAHLATTLGVIASSGVTVLMAEQNLDLALRVTDRVLVLAEGRIALRSPVASLDRDRLHELVGA</sequence>
<dbReference type="Pfam" id="PF00005">
    <property type="entry name" value="ABC_tran"/>
    <property type="match status" value="2"/>
</dbReference>
<evidence type="ECO:0000259" key="6">
    <source>
        <dbReference type="PROSITE" id="PS50893"/>
    </source>
</evidence>
<dbReference type="PROSITE" id="PS50893">
    <property type="entry name" value="ABC_TRANSPORTER_2"/>
    <property type="match status" value="2"/>
</dbReference>
<dbReference type="RefSeq" id="WP_203902539.1">
    <property type="nucleotide sequence ID" value="NZ_BOPF01000024.1"/>
</dbReference>
<feature type="domain" description="ABC transporter" evidence="6">
    <location>
        <begin position="257"/>
        <end position="486"/>
    </location>
</feature>